<comment type="caution">
    <text evidence="2">The sequence shown here is derived from an EMBL/GenBank/DDBJ whole genome shotgun (WGS) entry which is preliminary data.</text>
</comment>
<reference evidence="2" key="2">
    <citation type="submission" date="2023-06" db="EMBL/GenBank/DDBJ databases">
        <authorList>
            <consortium name="Lawrence Berkeley National Laboratory"/>
            <person name="Haridas S."/>
            <person name="Hensen N."/>
            <person name="Bonometti L."/>
            <person name="Westerberg I."/>
            <person name="Brannstrom I.O."/>
            <person name="Guillou S."/>
            <person name="Cros-Aarteil S."/>
            <person name="Calhoun S."/>
            <person name="Kuo A."/>
            <person name="Mondo S."/>
            <person name="Pangilinan J."/>
            <person name="Riley R."/>
            <person name="Labutti K."/>
            <person name="Andreopoulos B."/>
            <person name="Lipzen A."/>
            <person name="Chen C."/>
            <person name="Yanf M."/>
            <person name="Daum C."/>
            <person name="Ng V."/>
            <person name="Clum A."/>
            <person name="Steindorff A."/>
            <person name="Ohm R."/>
            <person name="Martin F."/>
            <person name="Silar P."/>
            <person name="Natvig D."/>
            <person name="Lalanne C."/>
            <person name="Gautier V."/>
            <person name="Ament-Velasquez S.L."/>
            <person name="Kruys A."/>
            <person name="Hutchinson M.I."/>
            <person name="Powell A.J."/>
            <person name="Barry K."/>
            <person name="Miller A.N."/>
            <person name="Grigoriev I.V."/>
            <person name="Debuchy R."/>
            <person name="Gladieux P."/>
            <person name="Thoren M.H."/>
            <person name="Johannesson H."/>
        </authorList>
    </citation>
    <scope>NUCLEOTIDE SEQUENCE</scope>
    <source>
        <strain evidence="2">CBS 118394</strain>
    </source>
</reference>
<evidence type="ECO:0000256" key="1">
    <source>
        <dbReference type="SAM" id="Phobius"/>
    </source>
</evidence>
<dbReference type="EMBL" id="JAUEDM010000002">
    <property type="protein sequence ID" value="KAK3326782.1"/>
    <property type="molecule type" value="Genomic_DNA"/>
</dbReference>
<protein>
    <submittedName>
        <fullName evidence="2">Uncharacterized protein</fullName>
    </submittedName>
</protein>
<feature type="transmembrane region" description="Helical" evidence="1">
    <location>
        <begin position="258"/>
        <end position="280"/>
    </location>
</feature>
<keyword evidence="3" id="KW-1185">Reference proteome</keyword>
<dbReference type="AlphaFoldDB" id="A0AAE0IKG9"/>
<gene>
    <name evidence="2" type="ORF">B0H66DRAFT_530773</name>
</gene>
<evidence type="ECO:0000313" key="2">
    <source>
        <dbReference type="EMBL" id="KAK3326782.1"/>
    </source>
</evidence>
<feature type="transmembrane region" description="Helical" evidence="1">
    <location>
        <begin position="62"/>
        <end position="87"/>
    </location>
</feature>
<keyword evidence="1" id="KW-0812">Transmembrane</keyword>
<organism evidence="2 3">
    <name type="scientific">Apodospora peruviana</name>
    <dbReference type="NCBI Taxonomy" id="516989"/>
    <lineage>
        <taxon>Eukaryota</taxon>
        <taxon>Fungi</taxon>
        <taxon>Dikarya</taxon>
        <taxon>Ascomycota</taxon>
        <taxon>Pezizomycotina</taxon>
        <taxon>Sordariomycetes</taxon>
        <taxon>Sordariomycetidae</taxon>
        <taxon>Sordariales</taxon>
        <taxon>Lasiosphaeriaceae</taxon>
        <taxon>Apodospora</taxon>
    </lineage>
</organism>
<dbReference type="Proteomes" id="UP001283341">
    <property type="component" value="Unassembled WGS sequence"/>
</dbReference>
<feature type="transmembrane region" description="Helical" evidence="1">
    <location>
        <begin position="121"/>
        <end position="141"/>
    </location>
</feature>
<name>A0AAE0IKG9_9PEZI</name>
<feature type="transmembrane region" description="Helical" evidence="1">
    <location>
        <begin position="320"/>
        <end position="344"/>
    </location>
</feature>
<keyword evidence="1" id="KW-0472">Membrane</keyword>
<accession>A0AAE0IKG9</accession>
<feature type="transmembrane region" description="Helical" evidence="1">
    <location>
        <begin position="200"/>
        <end position="222"/>
    </location>
</feature>
<keyword evidence="1" id="KW-1133">Transmembrane helix</keyword>
<reference evidence="2" key="1">
    <citation type="journal article" date="2023" name="Mol. Phylogenet. Evol.">
        <title>Genome-scale phylogeny and comparative genomics of the fungal order Sordariales.</title>
        <authorList>
            <person name="Hensen N."/>
            <person name="Bonometti L."/>
            <person name="Westerberg I."/>
            <person name="Brannstrom I.O."/>
            <person name="Guillou S."/>
            <person name="Cros-Aarteil S."/>
            <person name="Calhoun S."/>
            <person name="Haridas S."/>
            <person name="Kuo A."/>
            <person name="Mondo S."/>
            <person name="Pangilinan J."/>
            <person name="Riley R."/>
            <person name="LaButti K."/>
            <person name="Andreopoulos B."/>
            <person name="Lipzen A."/>
            <person name="Chen C."/>
            <person name="Yan M."/>
            <person name="Daum C."/>
            <person name="Ng V."/>
            <person name="Clum A."/>
            <person name="Steindorff A."/>
            <person name="Ohm R.A."/>
            <person name="Martin F."/>
            <person name="Silar P."/>
            <person name="Natvig D.O."/>
            <person name="Lalanne C."/>
            <person name="Gautier V."/>
            <person name="Ament-Velasquez S.L."/>
            <person name="Kruys A."/>
            <person name="Hutchinson M.I."/>
            <person name="Powell A.J."/>
            <person name="Barry K."/>
            <person name="Miller A.N."/>
            <person name="Grigoriev I.V."/>
            <person name="Debuchy R."/>
            <person name="Gladieux P."/>
            <person name="Hiltunen Thoren M."/>
            <person name="Johannesson H."/>
        </authorList>
    </citation>
    <scope>NUCLEOTIDE SEQUENCE</scope>
    <source>
        <strain evidence="2">CBS 118394</strain>
    </source>
</reference>
<sequence length="361" mass="41208">MSSFGQVVLVCAALSASRNFQDYVDLVRDMTSFERPELEGCRAVICSTSALWGRENPDISGIGVATGYAAETGLSFLFAILTYYYHLQQRQRRRRRRQQPQATNQAEERWWRAVHRNFESFFECAIYFSIAIQLASIVVLAKRDFGVAPDGFGASETHIYARRVCPLRPALLIPAVMLPRYHHSNQNIDGPGNRATLHKFLFSLVILLFFNPFLSQGIHIWAPTRIGQEGGIIDDKEWDSLNTICMGQTQQLSDRQKWALGILQMIASLLIYVYAFWVFAGNTGNMPGRLLGLKRKAQHQQWPLWLEPTTSGRGWVRRRIMTAAEVFLLTLPFVLGIALLCFVFELRRIQQELTVDLGQQY</sequence>
<proteinExistence type="predicted"/>
<evidence type="ECO:0000313" key="3">
    <source>
        <dbReference type="Proteomes" id="UP001283341"/>
    </source>
</evidence>